<feature type="compositionally biased region" description="Basic and acidic residues" evidence="1">
    <location>
        <begin position="38"/>
        <end position="58"/>
    </location>
</feature>
<evidence type="ECO:0000256" key="2">
    <source>
        <dbReference type="SAM" id="Phobius"/>
    </source>
</evidence>
<feature type="compositionally biased region" description="Low complexity" evidence="1">
    <location>
        <begin position="178"/>
        <end position="191"/>
    </location>
</feature>
<keyword evidence="2" id="KW-0472">Membrane</keyword>
<dbReference type="EMBL" id="MCGN01000001">
    <property type="protein sequence ID" value="ORZ02824.1"/>
    <property type="molecule type" value="Genomic_DNA"/>
</dbReference>
<feature type="chain" id="PRO_5013389896" evidence="3">
    <location>
        <begin position="16"/>
        <end position="191"/>
    </location>
</feature>
<sequence length="191" mass="20790">MLLAWQWALIGVAVASGLAVLCAFVCYTGKKYIRARQRKEEPPTTIEEKTLSTYDRSESTTPMKRSSSLYRTSTASGLDQEADDVVQDMVSLPAPPRKTTTNGKVLSSSQPQTVIDMGIEQPNQYAVAIDDREQVSVSPFLRNEGQPPTPASQIPANSHSGSISTLSSIRVTSPVMHPGWRGPTPPWTTKS</sequence>
<reference evidence="4 5" key="1">
    <citation type="submission" date="2016-07" db="EMBL/GenBank/DDBJ databases">
        <title>Pervasive Adenine N6-methylation of Active Genes in Fungi.</title>
        <authorList>
            <consortium name="DOE Joint Genome Institute"/>
            <person name="Mondo S.J."/>
            <person name="Dannebaum R.O."/>
            <person name="Kuo R.C."/>
            <person name="Labutti K."/>
            <person name="Haridas S."/>
            <person name="Kuo A."/>
            <person name="Salamov A."/>
            <person name="Ahrendt S.R."/>
            <person name="Lipzen A."/>
            <person name="Sullivan W."/>
            <person name="Andreopoulos W.B."/>
            <person name="Clum A."/>
            <person name="Lindquist E."/>
            <person name="Daum C."/>
            <person name="Ramamoorthy G.K."/>
            <person name="Gryganskyi A."/>
            <person name="Culley D."/>
            <person name="Magnuson J.K."/>
            <person name="James T.Y."/>
            <person name="O'Malley M.A."/>
            <person name="Stajich J.E."/>
            <person name="Spatafora J.W."/>
            <person name="Visel A."/>
            <person name="Grigoriev I.V."/>
        </authorList>
    </citation>
    <scope>NUCLEOTIDE SEQUENCE [LARGE SCALE GENOMIC DNA]</scope>
    <source>
        <strain evidence="4 5">NRRL 2496</strain>
    </source>
</reference>
<keyword evidence="2" id="KW-0812">Transmembrane</keyword>
<protein>
    <submittedName>
        <fullName evidence="4">Uncharacterized protein</fullName>
    </submittedName>
</protein>
<name>A0A1X2HTK9_SYNRA</name>
<keyword evidence="5" id="KW-1185">Reference proteome</keyword>
<organism evidence="4 5">
    <name type="scientific">Syncephalastrum racemosum</name>
    <name type="common">Filamentous fungus</name>
    <dbReference type="NCBI Taxonomy" id="13706"/>
    <lineage>
        <taxon>Eukaryota</taxon>
        <taxon>Fungi</taxon>
        <taxon>Fungi incertae sedis</taxon>
        <taxon>Mucoromycota</taxon>
        <taxon>Mucoromycotina</taxon>
        <taxon>Mucoromycetes</taxon>
        <taxon>Mucorales</taxon>
        <taxon>Syncephalastraceae</taxon>
        <taxon>Syncephalastrum</taxon>
    </lineage>
</organism>
<feature type="region of interest" description="Disordered" evidence="1">
    <location>
        <begin position="37"/>
        <end position="80"/>
    </location>
</feature>
<feature type="region of interest" description="Disordered" evidence="1">
    <location>
        <begin position="140"/>
        <end position="191"/>
    </location>
</feature>
<keyword evidence="3" id="KW-0732">Signal</keyword>
<keyword evidence="2" id="KW-1133">Transmembrane helix</keyword>
<evidence type="ECO:0000256" key="1">
    <source>
        <dbReference type="SAM" id="MobiDB-lite"/>
    </source>
</evidence>
<accession>A0A1X2HTK9</accession>
<proteinExistence type="predicted"/>
<evidence type="ECO:0000313" key="5">
    <source>
        <dbReference type="Proteomes" id="UP000242180"/>
    </source>
</evidence>
<feature type="compositionally biased region" description="Polar residues" evidence="1">
    <location>
        <begin position="59"/>
        <end position="77"/>
    </location>
</feature>
<evidence type="ECO:0000256" key="3">
    <source>
        <dbReference type="SAM" id="SignalP"/>
    </source>
</evidence>
<dbReference type="AlphaFoldDB" id="A0A1X2HTK9"/>
<feature type="signal peptide" evidence="3">
    <location>
        <begin position="1"/>
        <end position="15"/>
    </location>
</feature>
<dbReference type="InParanoid" id="A0A1X2HTK9"/>
<comment type="caution">
    <text evidence="4">The sequence shown here is derived from an EMBL/GenBank/DDBJ whole genome shotgun (WGS) entry which is preliminary data.</text>
</comment>
<evidence type="ECO:0000313" key="4">
    <source>
        <dbReference type="EMBL" id="ORZ02824.1"/>
    </source>
</evidence>
<dbReference type="Proteomes" id="UP000242180">
    <property type="component" value="Unassembled WGS sequence"/>
</dbReference>
<gene>
    <name evidence="4" type="ORF">BCR43DRAFT_482229</name>
</gene>
<feature type="compositionally biased region" description="Low complexity" evidence="1">
    <location>
        <begin position="158"/>
        <end position="168"/>
    </location>
</feature>
<feature type="transmembrane region" description="Helical" evidence="2">
    <location>
        <begin position="6"/>
        <end position="29"/>
    </location>
</feature>